<keyword evidence="4 10" id="KW-1134">Transmembrane beta strand</keyword>
<dbReference type="EMBL" id="JBHLTN010000007">
    <property type="protein sequence ID" value="MFC0591647.1"/>
    <property type="molecule type" value="Genomic_DNA"/>
</dbReference>
<dbReference type="PROSITE" id="PS52016">
    <property type="entry name" value="TONB_DEPENDENT_REC_3"/>
    <property type="match status" value="1"/>
</dbReference>
<keyword evidence="3 10" id="KW-0813">Transport</keyword>
<dbReference type="InterPro" id="IPR036942">
    <property type="entry name" value="Beta-barrel_TonB_sf"/>
</dbReference>
<dbReference type="SUPFAM" id="SSF56935">
    <property type="entry name" value="Porins"/>
    <property type="match status" value="1"/>
</dbReference>
<proteinExistence type="inferred from homology"/>
<keyword evidence="8 15" id="KW-0675">Receptor</keyword>
<evidence type="ECO:0000256" key="2">
    <source>
        <dbReference type="ARBA" id="ARBA00009810"/>
    </source>
</evidence>
<gene>
    <name evidence="15" type="ORF">ACFFGG_03665</name>
</gene>
<dbReference type="PANTHER" id="PTHR30069:SF40">
    <property type="entry name" value="TONB-DEPENDENT RECEPTOR NMB0964-RELATED"/>
    <property type="match status" value="1"/>
</dbReference>
<keyword evidence="12" id="KW-0732">Signal</keyword>
<evidence type="ECO:0000256" key="12">
    <source>
        <dbReference type="SAM" id="SignalP"/>
    </source>
</evidence>
<protein>
    <submittedName>
        <fullName evidence="15">TonB-dependent receptor</fullName>
    </submittedName>
</protein>
<evidence type="ECO:0000256" key="10">
    <source>
        <dbReference type="PROSITE-ProRule" id="PRU01360"/>
    </source>
</evidence>
<dbReference type="PANTHER" id="PTHR30069">
    <property type="entry name" value="TONB-DEPENDENT OUTER MEMBRANE RECEPTOR"/>
    <property type="match status" value="1"/>
</dbReference>
<sequence length="701" mass="73943">MHSITPHPRPRWRTAALCGSLAATLTALDARAQDANPRTDASATPSLSEVTVTGNPLGAAQTVAPSSTLTGENLLLQRAATLGDTLQEQPGVASSYFGPNAGRPVIRGLDGDRVRILQNSGASIDASSLSYDHNTPIDPLTIERVEVLRGPAALLYGGSAQGGVVNVIDNRIPREPVAGPEGGVTGRADASYASGARASSGAALIEGGNDRYALHVDAFSRDAGDTAVPITLGCARPGSPESARRICNSANRAWGGAVGGTAFFDRGYLGASLAGYRSDYGTVAEDDVSIGMRSTRAALEGLWRLPGGLIESVKGQFSHGDYQHTEFEGDAVGTVFKNRGSEGRIEAKHRAFGRLTGVWGLQWEGTRFSALGEEAFLPPSRTRALALFAHEELGTDWGKLTFGARVEQVRVRTEGALDAAGEPRFAAGSRRFTPGSAALGALVHAGGGWQLSGNLAYTQRAPKDYELFADGPHVATAAWELGNPALGLERSTSVDVGAQWKDGAHRFAVTAFASRYGNYIGLLPTGRTVDELPEYAYTGVKARFAGLEASGTVRLLGRQGLWRSAADASVLDLDLRADTVRATNTNTSTGTGQPLPLIAPARVGATLRWANGPWGARLGFDHAMAQHRVPEGSRATAGYTLWNASLTWRQKLGHAQLQWYARVDNLGNRLAYSATSILTQTVFPNAPLPGRSVRVGVQATF</sequence>
<evidence type="ECO:0000256" key="1">
    <source>
        <dbReference type="ARBA" id="ARBA00004571"/>
    </source>
</evidence>
<feature type="chain" id="PRO_5045101273" evidence="12">
    <location>
        <begin position="33"/>
        <end position="701"/>
    </location>
</feature>
<keyword evidence="5 10" id="KW-0812">Transmembrane</keyword>
<comment type="similarity">
    <text evidence="2 10 11">Belongs to the TonB-dependent receptor family.</text>
</comment>
<keyword evidence="16" id="KW-1185">Reference proteome</keyword>
<evidence type="ECO:0000256" key="11">
    <source>
        <dbReference type="RuleBase" id="RU003357"/>
    </source>
</evidence>
<dbReference type="InterPro" id="IPR012910">
    <property type="entry name" value="Plug_dom"/>
</dbReference>
<dbReference type="Gene3D" id="2.40.170.20">
    <property type="entry name" value="TonB-dependent receptor, beta-barrel domain"/>
    <property type="match status" value="1"/>
</dbReference>
<evidence type="ECO:0000256" key="8">
    <source>
        <dbReference type="ARBA" id="ARBA00023170"/>
    </source>
</evidence>
<feature type="signal peptide" evidence="12">
    <location>
        <begin position="1"/>
        <end position="32"/>
    </location>
</feature>
<evidence type="ECO:0000256" key="7">
    <source>
        <dbReference type="ARBA" id="ARBA00023136"/>
    </source>
</evidence>
<dbReference type="Pfam" id="PF07715">
    <property type="entry name" value="Plug"/>
    <property type="match status" value="1"/>
</dbReference>
<accession>A0ABV6PP85</accession>
<keyword evidence="6 11" id="KW-0798">TonB box</keyword>
<dbReference type="Gene3D" id="2.170.130.10">
    <property type="entry name" value="TonB-dependent receptor, plug domain"/>
    <property type="match status" value="1"/>
</dbReference>
<keyword evidence="7 10" id="KW-0472">Membrane</keyword>
<keyword evidence="9 10" id="KW-0998">Cell outer membrane</keyword>
<feature type="domain" description="TonB-dependent receptor plug" evidence="14">
    <location>
        <begin position="62"/>
        <end position="164"/>
    </location>
</feature>
<dbReference type="InterPro" id="IPR000531">
    <property type="entry name" value="Beta-barrel_TonB"/>
</dbReference>
<dbReference type="RefSeq" id="WP_377479950.1">
    <property type="nucleotide sequence ID" value="NZ_JBHLTN010000007.1"/>
</dbReference>
<evidence type="ECO:0000259" key="14">
    <source>
        <dbReference type="Pfam" id="PF07715"/>
    </source>
</evidence>
<dbReference type="InterPro" id="IPR037066">
    <property type="entry name" value="Plug_dom_sf"/>
</dbReference>
<dbReference type="Proteomes" id="UP001589834">
    <property type="component" value="Unassembled WGS sequence"/>
</dbReference>
<reference evidence="15 16" key="1">
    <citation type="submission" date="2024-09" db="EMBL/GenBank/DDBJ databases">
        <authorList>
            <person name="Sun Q."/>
            <person name="Mori K."/>
        </authorList>
    </citation>
    <scope>NUCLEOTIDE SEQUENCE [LARGE SCALE GENOMIC DNA]</scope>
    <source>
        <strain evidence="15 16">NCAIM B.02336</strain>
    </source>
</reference>
<evidence type="ECO:0000256" key="4">
    <source>
        <dbReference type="ARBA" id="ARBA00022452"/>
    </source>
</evidence>
<evidence type="ECO:0000256" key="3">
    <source>
        <dbReference type="ARBA" id="ARBA00022448"/>
    </source>
</evidence>
<comment type="caution">
    <text evidence="15">The sequence shown here is derived from an EMBL/GenBank/DDBJ whole genome shotgun (WGS) entry which is preliminary data.</text>
</comment>
<organism evidence="15 16">
    <name type="scientific">Ottowia pentelensis</name>
    <dbReference type="NCBI Taxonomy" id="511108"/>
    <lineage>
        <taxon>Bacteria</taxon>
        <taxon>Pseudomonadati</taxon>
        <taxon>Pseudomonadota</taxon>
        <taxon>Betaproteobacteria</taxon>
        <taxon>Burkholderiales</taxon>
        <taxon>Comamonadaceae</taxon>
        <taxon>Ottowia</taxon>
    </lineage>
</organism>
<dbReference type="Pfam" id="PF00593">
    <property type="entry name" value="TonB_dep_Rec_b-barrel"/>
    <property type="match status" value="1"/>
</dbReference>
<comment type="subcellular location">
    <subcellularLocation>
        <location evidence="1 10">Cell outer membrane</location>
        <topology evidence="1 10">Multi-pass membrane protein</topology>
    </subcellularLocation>
</comment>
<name>A0ABV6PP85_9BURK</name>
<evidence type="ECO:0000256" key="9">
    <source>
        <dbReference type="ARBA" id="ARBA00023237"/>
    </source>
</evidence>
<evidence type="ECO:0000256" key="6">
    <source>
        <dbReference type="ARBA" id="ARBA00023077"/>
    </source>
</evidence>
<evidence type="ECO:0000313" key="16">
    <source>
        <dbReference type="Proteomes" id="UP001589834"/>
    </source>
</evidence>
<evidence type="ECO:0000256" key="5">
    <source>
        <dbReference type="ARBA" id="ARBA00022692"/>
    </source>
</evidence>
<feature type="domain" description="TonB-dependent receptor-like beta-barrel" evidence="13">
    <location>
        <begin position="257"/>
        <end position="666"/>
    </location>
</feature>
<evidence type="ECO:0000313" key="15">
    <source>
        <dbReference type="EMBL" id="MFC0591647.1"/>
    </source>
</evidence>
<evidence type="ECO:0000259" key="13">
    <source>
        <dbReference type="Pfam" id="PF00593"/>
    </source>
</evidence>
<dbReference type="InterPro" id="IPR039426">
    <property type="entry name" value="TonB-dep_rcpt-like"/>
</dbReference>